<dbReference type="Pfam" id="PF13966">
    <property type="entry name" value="zf-RVT"/>
    <property type="match status" value="1"/>
</dbReference>
<dbReference type="InterPro" id="IPR026960">
    <property type="entry name" value="RVT-Znf"/>
</dbReference>
<feature type="domain" description="Reverse transcriptase zinc-binding" evidence="1">
    <location>
        <begin position="41"/>
        <end position="96"/>
    </location>
</feature>
<dbReference type="EMBL" id="JXTC01000386">
    <property type="protein sequence ID" value="PON58485.1"/>
    <property type="molecule type" value="Genomic_DNA"/>
</dbReference>
<accession>A0A2P5CBW2</accession>
<dbReference type="AlphaFoldDB" id="A0A2P5CBW2"/>
<feature type="non-terminal residue" evidence="2">
    <location>
        <position position="1"/>
    </location>
</feature>
<evidence type="ECO:0000259" key="1">
    <source>
        <dbReference type="Pfam" id="PF13966"/>
    </source>
</evidence>
<evidence type="ECO:0000313" key="3">
    <source>
        <dbReference type="Proteomes" id="UP000237000"/>
    </source>
</evidence>
<comment type="caution">
    <text evidence="2">The sequence shown here is derived from an EMBL/GenBank/DDBJ whole genome shotgun (WGS) entry which is preliminary data.</text>
</comment>
<name>A0A2P5CBW2_TREOI</name>
<sequence length="101" mass="11456">RDISDRNLGSLMELLGCLSGASISSTLEDRRQWLPDDSKGFSSKSCLISLSEKDDQLVLVPHNLVWKGPTPRKIKLFRWLIALGKLNTNDMLQRRRSCTDL</sequence>
<reference evidence="3" key="1">
    <citation type="submission" date="2016-06" db="EMBL/GenBank/DDBJ databases">
        <title>Parallel loss of symbiosis genes in relatives of nitrogen-fixing non-legume Parasponia.</title>
        <authorList>
            <person name="Van Velzen R."/>
            <person name="Holmer R."/>
            <person name="Bu F."/>
            <person name="Rutten L."/>
            <person name="Van Zeijl A."/>
            <person name="Liu W."/>
            <person name="Santuari L."/>
            <person name="Cao Q."/>
            <person name="Sharma T."/>
            <person name="Shen D."/>
            <person name="Roswanjaya Y."/>
            <person name="Wardhani T."/>
            <person name="Kalhor M.S."/>
            <person name="Jansen J."/>
            <person name="Van den Hoogen J."/>
            <person name="Gungor B."/>
            <person name="Hartog M."/>
            <person name="Hontelez J."/>
            <person name="Verver J."/>
            <person name="Yang W.-C."/>
            <person name="Schijlen E."/>
            <person name="Repin R."/>
            <person name="Schilthuizen M."/>
            <person name="Schranz E."/>
            <person name="Heidstra R."/>
            <person name="Miyata K."/>
            <person name="Fedorova E."/>
            <person name="Kohlen W."/>
            <person name="Bisseling T."/>
            <person name="Smit S."/>
            <person name="Geurts R."/>
        </authorList>
    </citation>
    <scope>NUCLEOTIDE SEQUENCE [LARGE SCALE GENOMIC DNA]</scope>
    <source>
        <strain evidence="3">cv. RG33-2</strain>
    </source>
</reference>
<dbReference type="InParanoid" id="A0A2P5CBW2"/>
<proteinExistence type="predicted"/>
<protein>
    <recommendedName>
        <fullName evidence="1">Reverse transcriptase zinc-binding domain-containing protein</fullName>
    </recommendedName>
</protein>
<keyword evidence="3" id="KW-1185">Reference proteome</keyword>
<gene>
    <name evidence="2" type="ORF">TorRG33x02_291110</name>
</gene>
<organism evidence="2 3">
    <name type="scientific">Trema orientale</name>
    <name type="common">Charcoal tree</name>
    <name type="synonym">Celtis orientalis</name>
    <dbReference type="NCBI Taxonomy" id="63057"/>
    <lineage>
        <taxon>Eukaryota</taxon>
        <taxon>Viridiplantae</taxon>
        <taxon>Streptophyta</taxon>
        <taxon>Embryophyta</taxon>
        <taxon>Tracheophyta</taxon>
        <taxon>Spermatophyta</taxon>
        <taxon>Magnoliopsida</taxon>
        <taxon>eudicotyledons</taxon>
        <taxon>Gunneridae</taxon>
        <taxon>Pentapetalae</taxon>
        <taxon>rosids</taxon>
        <taxon>fabids</taxon>
        <taxon>Rosales</taxon>
        <taxon>Cannabaceae</taxon>
        <taxon>Trema</taxon>
    </lineage>
</organism>
<dbReference type="Proteomes" id="UP000237000">
    <property type="component" value="Unassembled WGS sequence"/>
</dbReference>
<evidence type="ECO:0000313" key="2">
    <source>
        <dbReference type="EMBL" id="PON58485.1"/>
    </source>
</evidence>